<dbReference type="EMBL" id="VULO01000007">
    <property type="protein sequence ID" value="MSS84377.1"/>
    <property type="molecule type" value="Genomic_DNA"/>
</dbReference>
<dbReference type="InterPro" id="IPR050109">
    <property type="entry name" value="HTH-type_TetR-like_transc_reg"/>
</dbReference>
<name>A0A6N7VRI6_9ACTO</name>
<dbReference type="PANTHER" id="PTHR30055">
    <property type="entry name" value="HTH-TYPE TRANSCRIPTIONAL REGULATOR RUTR"/>
    <property type="match status" value="1"/>
</dbReference>
<organism evidence="6 7">
    <name type="scientific">Scrofimicrobium canadense</name>
    <dbReference type="NCBI Taxonomy" id="2652290"/>
    <lineage>
        <taxon>Bacteria</taxon>
        <taxon>Bacillati</taxon>
        <taxon>Actinomycetota</taxon>
        <taxon>Actinomycetes</taxon>
        <taxon>Actinomycetales</taxon>
        <taxon>Actinomycetaceae</taxon>
        <taxon>Scrofimicrobium</taxon>
    </lineage>
</organism>
<proteinExistence type="predicted"/>
<comment type="caution">
    <text evidence="6">The sequence shown here is derived from an EMBL/GenBank/DDBJ whole genome shotgun (WGS) entry which is preliminary data.</text>
</comment>
<dbReference type="InterPro" id="IPR001647">
    <property type="entry name" value="HTH_TetR"/>
</dbReference>
<evidence type="ECO:0000259" key="5">
    <source>
        <dbReference type="PROSITE" id="PS50977"/>
    </source>
</evidence>
<dbReference type="PANTHER" id="PTHR30055:SF241">
    <property type="entry name" value="TRANSCRIPTIONAL REGULATORY PROTEIN"/>
    <property type="match status" value="1"/>
</dbReference>
<dbReference type="FunFam" id="1.10.10.60:FF:000141">
    <property type="entry name" value="TetR family transcriptional regulator"/>
    <property type="match status" value="1"/>
</dbReference>
<dbReference type="Pfam" id="PF00440">
    <property type="entry name" value="TetR_N"/>
    <property type="match status" value="1"/>
</dbReference>
<keyword evidence="7" id="KW-1185">Reference proteome</keyword>
<accession>A0A6N7VRI6</accession>
<keyword evidence="1" id="KW-0805">Transcription regulation</keyword>
<evidence type="ECO:0000256" key="1">
    <source>
        <dbReference type="ARBA" id="ARBA00023015"/>
    </source>
</evidence>
<dbReference type="GO" id="GO:0000976">
    <property type="term" value="F:transcription cis-regulatory region binding"/>
    <property type="evidence" value="ECO:0007669"/>
    <property type="project" value="TreeGrafter"/>
</dbReference>
<feature type="domain" description="HTH tetR-type" evidence="5">
    <location>
        <begin position="14"/>
        <end position="74"/>
    </location>
</feature>
<dbReference type="AlphaFoldDB" id="A0A6N7VRI6"/>
<sequence length="194" mass="20929">MQAASRKAGRNPKADTRAEILEAAAALFTEKGFDAASLDEIAKKAGRTKGAIYAHFESKDDLMMALIREMTDPNTCDQQTLDVVEAYRDGTLAEYMDEAVCEADPGVLLSMEILAYALRRPERREEVAQVFIRHRDALKAVIAKEIPGAHQEAVLAFATIVNMGSLYAGLSPELADGAAIAELLGNAVGGKTHH</sequence>
<evidence type="ECO:0000313" key="7">
    <source>
        <dbReference type="Proteomes" id="UP000470875"/>
    </source>
</evidence>
<dbReference type="InterPro" id="IPR009057">
    <property type="entry name" value="Homeodomain-like_sf"/>
</dbReference>
<reference evidence="6 7" key="1">
    <citation type="submission" date="2019-08" db="EMBL/GenBank/DDBJ databases">
        <title>In-depth cultivation of the pig gut microbiome towards novel bacterial diversity and tailored functional studies.</title>
        <authorList>
            <person name="Wylensek D."/>
            <person name="Hitch T.C.A."/>
            <person name="Clavel T."/>
        </authorList>
    </citation>
    <scope>NUCLEOTIDE SEQUENCE [LARGE SCALE GENOMIC DNA]</scope>
    <source>
        <strain evidence="6 7">WB03_NA08</strain>
    </source>
</reference>
<dbReference type="GO" id="GO:0045892">
    <property type="term" value="P:negative regulation of DNA-templated transcription"/>
    <property type="evidence" value="ECO:0007669"/>
    <property type="project" value="UniProtKB-ARBA"/>
</dbReference>
<dbReference type="Proteomes" id="UP000470875">
    <property type="component" value="Unassembled WGS sequence"/>
</dbReference>
<evidence type="ECO:0000313" key="6">
    <source>
        <dbReference type="EMBL" id="MSS84377.1"/>
    </source>
</evidence>
<dbReference type="GO" id="GO:0003700">
    <property type="term" value="F:DNA-binding transcription factor activity"/>
    <property type="evidence" value="ECO:0007669"/>
    <property type="project" value="TreeGrafter"/>
</dbReference>
<feature type="DNA-binding region" description="H-T-H motif" evidence="4">
    <location>
        <begin position="37"/>
        <end position="56"/>
    </location>
</feature>
<keyword evidence="3" id="KW-0804">Transcription</keyword>
<gene>
    <name evidence="6" type="ORF">FYJ24_06300</name>
</gene>
<dbReference type="SUPFAM" id="SSF46689">
    <property type="entry name" value="Homeodomain-like"/>
    <property type="match status" value="1"/>
</dbReference>
<dbReference type="Gene3D" id="1.10.357.10">
    <property type="entry name" value="Tetracycline Repressor, domain 2"/>
    <property type="match status" value="1"/>
</dbReference>
<dbReference type="PRINTS" id="PR00455">
    <property type="entry name" value="HTHTETR"/>
</dbReference>
<dbReference type="PROSITE" id="PS50977">
    <property type="entry name" value="HTH_TETR_2"/>
    <property type="match status" value="1"/>
</dbReference>
<evidence type="ECO:0000256" key="3">
    <source>
        <dbReference type="ARBA" id="ARBA00023163"/>
    </source>
</evidence>
<keyword evidence="2 4" id="KW-0238">DNA-binding</keyword>
<protein>
    <submittedName>
        <fullName evidence="6">TetR/AcrR family transcriptional regulator</fullName>
    </submittedName>
</protein>
<evidence type="ECO:0000256" key="4">
    <source>
        <dbReference type="PROSITE-ProRule" id="PRU00335"/>
    </source>
</evidence>
<evidence type="ECO:0000256" key="2">
    <source>
        <dbReference type="ARBA" id="ARBA00023125"/>
    </source>
</evidence>